<sequence length="55" mass="6442">MREEESRVMRPLSPFIEEERGNVLFILHSGDDIYKNDIRGPSGVRIYKDVTKGYK</sequence>
<proteinExistence type="predicted"/>
<name>A0A921Q9Y7_SORBI</name>
<evidence type="ECO:0000313" key="1">
    <source>
        <dbReference type="EMBL" id="KAG0517908.1"/>
    </source>
</evidence>
<accession>A0A921Q9Y7</accession>
<dbReference type="Proteomes" id="UP000807115">
    <property type="component" value="Chromosome 9"/>
</dbReference>
<reference evidence="1" key="2">
    <citation type="submission" date="2020-10" db="EMBL/GenBank/DDBJ databases">
        <authorList>
            <person name="Cooper E.A."/>
            <person name="Brenton Z.W."/>
            <person name="Flinn B.S."/>
            <person name="Jenkins J."/>
            <person name="Shu S."/>
            <person name="Flowers D."/>
            <person name="Luo F."/>
            <person name="Wang Y."/>
            <person name="Xia P."/>
            <person name="Barry K."/>
            <person name="Daum C."/>
            <person name="Lipzen A."/>
            <person name="Yoshinaga Y."/>
            <person name="Schmutz J."/>
            <person name="Saski C."/>
            <person name="Vermerris W."/>
            <person name="Kresovich S."/>
        </authorList>
    </citation>
    <scope>NUCLEOTIDE SEQUENCE</scope>
</reference>
<protein>
    <submittedName>
        <fullName evidence="1">Uncharacterized protein</fullName>
    </submittedName>
</protein>
<dbReference type="AlphaFoldDB" id="A0A921Q9Y7"/>
<evidence type="ECO:0000313" key="2">
    <source>
        <dbReference type="Proteomes" id="UP000807115"/>
    </source>
</evidence>
<comment type="caution">
    <text evidence="1">The sequence shown here is derived from an EMBL/GenBank/DDBJ whole genome shotgun (WGS) entry which is preliminary data.</text>
</comment>
<reference evidence="1" key="1">
    <citation type="journal article" date="2019" name="BMC Genomics">
        <title>A new reference genome for Sorghum bicolor reveals high levels of sequence similarity between sweet and grain genotypes: implications for the genetics of sugar metabolism.</title>
        <authorList>
            <person name="Cooper E.A."/>
            <person name="Brenton Z.W."/>
            <person name="Flinn B.S."/>
            <person name="Jenkins J."/>
            <person name="Shu S."/>
            <person name="Flowers D."/>
            <person name="Luo F."/>
            <person name="Wang Y."/>
            <person name="Xia P."/>
            <person name="Barry K."/>
            <person name="Daum C."/>
            <person name="Lipzen A."/>
            <person name="Yoshinaga Y."/>
            <person name="Schmutz J."/>
            <person name="Saski C."/>
            <person name="Vermerris W."/>
            <person name="Kresovich S."/>
        </authorList>
    </citation>
    <scope>NUCLEOTIDE SEQUENCE</scope>
</reference>
<gene>
    <name evidence="1" type="ORF">BDA96_09G129300</name>
</gene>
<dbReference type="EMBL" id="CM027688">
    <property type="protein sequence ID" value="KAG0517908.1"/>
    <property type="molecule type" value="Genomic_DNA"/>
</dbReference>
<organism evidence="1 2">
    <name type="scientific">Sorghum bicolor</name>
    <name type="common">Sorghum</name>
    <name type="synonym">Sorghum vulgare</name>
    <dbReference type="NCBI Taxonomy" id="4558"/>
    <lineage>
        <taxon>Eukaryota</taxon>
        <taxon>Viridiplantae</taxon>
        <taxon>Streptophyta</taxon>
        <taxon>Embryophyta</taxon>
        <taxon>Tracheophyta</taxon>
        <taxon>Spermatophyta</taxon>
        <taxon>Magnoliopsida</taxon>
        <taxon>Liliopsida</taxon>
        <taxon>Poales</taxon>
        <taxon>Poaceae</taxon>
        <taxon>PACMAD clade</taxon>
        <taxon>Panicoideae</taxon>
        <taxon>Andropogonodae</taxon>
        <taxon>Andropogoneae</taxon>
        <taxon>Sorghinae</taxon>
        <taxon>Sorghum</taxon>
    </lineage>
</organism>